<dbReference type="PANTHER" id="PTHR43065:SF10">
    <property type="entry name" value="PEROXIDE STRESS-ACTIVATED HISTIDINE KINASE MAK3"/>
    <property type="match status" value="1"/>
</dbReference>
<evidence type="ECO:0000256" key="8">
    <source>
        <dbReference type="ARBA" id="ARBA00023012"/>
    </source>
</evidence>
<dbReference type="Pfam" id="PF02518">
    <property type="entry name" value="HATPase_c"/>
    <property type="match status" value="1"/>
</dbReference>
<dbReference type="InterPro" id="IPR003594">
    <property type="entry name" value="HATPase_dom"/>
</dbReference>
<proteinExistence type="predicted"/>
<comment type="caution">
    <text evidence="12">The sequence shown here is derived from an EMBL/GenBank/DDBJ whole genome shotgun (WGS) entry which is preliminary data.</text>
</comment>
<evidence type="ECO:0000313" key="13">
    <source>
        <dbReference type="Proteomes" id="UP000886851"/>
    </source>
</evidence>
<protein>
    <recommendedName>
        <fullName evidence="2">histidine kinase</fullName>
        <ecNumber evidence="2">2.7.13.3</ecNumber>
    </recommendedName>
</protein>
<dbReference type="InterPro" id="IPR011123">
    <property type="entry name" value="Y_Y_Y"/>
</dbReference>
<reference evidence="12" key="1">
    <citation type="journal article" date="2021" name="PeerJ">
        <title>Extensive microbial diversity within the chicken gut microbiome revealed by metagenomics and culture.</title>
        <authorList>
            <person name="Gilroy R."/>
            <person name="Ravi A."/>
            <person name="Getino M."/>
            <person name="Pursley I."/>
            <person name="Horton D.L."/>
            <person name="Alikhan N.F."/>
            <person name="Baker D."/>
            <person name="Gharbi K."/>
            <person name="Hall N."/>
            <person name="Watson M."/>
            <person name="Adriaenssens E.M."/>
            <person name="Foster-Nyarko E."/>
            <person name="Jarju S."/>
            <person name="Secka A."/>
            <person name="Antonio M."/>
            <person name="Oren A."/>
            <person name="Chaudhuri R.R."/>
            <person name="La Ragione R."/>
            <person name="Hildebrand F."/>
            <person name="Pallen M.J."/>
        </authorList>
    </citation>
    <scope>NUCLEOTIDE SEQUENCE</scope>
    <source>
        <strain evidence="12">Gambia2-208</strain>
    </source>
</reference>
<dbReference type="PANTHER" id="PTHR43065">
    <property type="entry name" value="SENSOR HISTIDINE KINASE"/>
    <property type="match status" value="1"/>
</dbReference>
<evidence type="ECO:0000313" key="12">
    <source>
        <dbReference type="EMBL" id="HIY88875.1"/>
    </source>
</evidence>
<evidence type="ECO:0000256" key="7">
    <source>
        <dbReference type="ARBA" id="ARBA00022840"/>
    </source>
</evidence>
<reference evidence="12" key="2">
    <citation type="submission" date="2021-04" db="EMBL/GenBank/DDBJ databases">
        <authorList>
            <person name="Gilroy R."/>
        </authorList>
    </citation>
    <scope>NUCLEOTIDE SEQUENCE</scope>
    <source>
        <strain evidence="12">Gambia2-208</strain>
    </source>
</reference>
<dbReference type="GO" id="GO:0005524">
    <property type="term" value="F:ATP binding"/>
    <property type="evidence" value="ECO:0007669"/>
    <property type="project" value="UniProtKB-KW"/>
</dbReference>
<dbReference type="PRINTS" id="PR00344">
    <property type="entry name" value="BCTRLSENSOR"/>
</dbReference>
<dbReference type="Proteomes" id="UP000886851">
    <property type="component" value="Unassembled WGS sequence"/>
</dbReference>
<keyword evidence="5" id="KW-0547">Nucleotide-binding</keyword>
<dbReference type="InterPro" id="IPR013783">
    <property type="entry name" value="Ig-like_fold"/>
</dbReference>
<evidence type="ECO:0000259" key="11">
    <source>
        <dbReference type="PROSITE" id="PS50109"/>
    </source>
</evidence>
<keyword evidence="8" id="KW-0902">Two-component regulatory system</keyword>
<organism evidence="12 13">
    <name type="scientific">Candidatus Bacteroides pullicola</name>
    <dbReference type="NCBI Taxonomy" id="2838475"/>
    <lineage>
        <taxon>Bacteria</taxon>
        <taxon>Pseudomonadati</taxon>
        <taxon>Bacteroidota</taxon>
        <taxon>Bacteroidia</taxon>
        <taxon>Bacteroidales</taxon>
        <taxon>Bacteroidaceae</taxon>
        <taxon>Bacteroides</taxon>
    </lineage>
</organism>
<keyword evidence="10" id="KW-1133">Transmembrane helix</keyword>
<dbReference type="GO" id="GO:0004673">
    <property type="term" value="F:protein histidine kinase activity"/>
    <property type="evidence" value="ECO:0007669"/>
    <property type="project" value="UniProtKB-EC"/>
</dbReference>
<keyword evidence="3" id="KW-0597">Phosphoprotein</keyword>
<feature type="transmembrane region" description="Helical" evidence="10">
    <location>
        <begin position="187"/>
        <end position="205"/>
    </location>
</feature>
<dbReference type="Pfam" id="PF07495">
    <property type="entry name" value="Y_Y_Y"/>
    <property type="match status" value="1"/>
</dbReference>
<evidence type="ECO:0000256" key="1">
    <source>
        <dbReference type="ARBA" id="ARBA00000085"/>
    </source>
</evidence>
<dbReference type="Gene3D" id="1.10.287.130">
    <property type="match status" value="1"/>
</dbReference>
<keyword evidence="6" id="KW-0418">Kinase</keyword>
<evidence type="ECO:0000256" key="4">
    <source>
        <dbReference type="ARBA" id="ARBA00022679"/>
    </source>
</evidence>
<dbReference type="SMART" id="SM00387">
    <property type="entry name" value="HATPase_c"/>
    <property type="match status" value="1"/>
</dbReference>
<dbReference type="SUPFAM" id="SSF55874">
    <property type="entry name" value="ATPase domain of HSP90 chaperone/DNA topoisomerase II/histidine kinase"/>
    <property type="match status" value="1"/>
</dbReference>
<evidence type="ECO:0000256" key="6">
    <source>
        <dbReference type="ARBA" id="ARBA00022777"/>
    </source>
</evidence>
<evidence type="ECO:0000256" key="9">
    <source>
        <dbReference type="SAM" id="Coils"/>
    </source>
</evidence>
<evidence type="ECO:0000256" key="10">
    <source>
        <dbReference type="SAM" id="Phobius"/>
    </source>
</evidence>
<evidence type="ECO:0000256" key="5">
    <source>
        <dbReference type="ARBA" id="ARBA00022741"/>
    </source>
</evidence>
<dbReference type="Gene3D" id="3.30.565.10">
    <property type="entry name" value="Histidine kinase-like ATPase, C-terminal domain"/>
    <property type="match status" value="1"/>
</dbReference>
<feature type="domain" description="Histidine kinase" evidence="11">
    <location>
        <begin position="294"/>
        <end position="515"/>
    </location>
</feature>
<keyword evidence="10" id="KW-0472">Membrane</keyword>
<dbReference type="PROSITE" id="PS50109">
    <property type="entry name" value="HIS_KIN"/>
    <property type="match status" value="1"/>
</dbReference>
<evidence type="ECO:0000256" key="3">
    <source>
        <dbReference type="ARBA" id="ARBA00022553"/>
    </source>
</evidence>
<evidence type="ECO:0000256" key="2">
    <source>
        <dbReference type="ARBA" id="ARBA00012438"/>
    </source>
</evidence>
<dbReference type="Gene3D" id="2.60.40.10">
    <property type="entry name" value="Immunoglobulins"/>
    <property type="match status" value="1"/>
</dbReference>
<dbReference type="GO" id="GO:0000160">
    <property type="term" value="P:phosphorelay signal transduction system"/>
    <property type="evidence" value="ECO:0007669"/>
    <property type="project" value="UniProtKB-KW"/>
</dbReference>
<dbReference type="AlphaFoldDB" id="A0A9D1ZIC1"/>
<feature type="coiled-coil region" evidence="9">
    <location>
        <begin position="227"/>
        <end position="264"/>
    </location>
</feature>
<keyword evidence="10" id="KW-0812">Transmembrane</keyword>
<gene>
    <name evidence="12" type="ORF">H9824_09255</name>
</gene>
<dbReference type="InterPro" id="IPR005467">
    <property type="entry name" value="His_kinase_dom"/>
</dbReference>
<sequence length="515" mass="57586">MDGKNIACLSTGPGATQRNEKLKPLGGLTVRALLQEGDALLWAGGDFGVIRVDFRAADGTYCQTPRLHFRRITIDGDSLLFGGVYGREGLTGNHGGAATPTFGSQTQEITFRFSTDAATAQGETTYQYRLEGYDKDWSAWSAQTVKSYANLGFGTYTFQVRAKDAFGRCSDTIAYHFAIERPFYLRWYSLTAYVLLLLLLIWLAVKWRLRGLLKDKERLEALVASRTEQIRAQKSEIEKKSANLEQALSDLRHAQEDLVRQEKLATVGKLTRGLIDRILNPLNYINNFSHLSYGLANELRRNLAALKGRIGGEAYEDADDLLGMLSSNLSKIERHGGNTSRILKAMEEILKEHHRAKERVDLAALCRHSEELVNEYYRDEIVRMGITTRFRLPEGSLWIEGNEEQLGKILMSLISNSMYAIERKYGKQAYAPEISLTLEADGREARLTLKDNGTGIDPGIIDQVFDPFFTTKTTGEAAGVGLYLSREILLDHGGSITAKSEQGEYTEFTITIPII</sequence>
<dbReference type="EC" id="2.7.13.3" evidence="2"/>
<comment type="catalytic activity">
    <reaction evidence="1">
        <text>ATP + protein L-histidine = ADP + protein N-phospho-L-histidine.</text>
        <dbReference type="EC" id="2.7.13.3"/>
    </reaction>
</comment>
<name>A0A9D1ZIC1_9BACE</name>
<dbReference type="InterPro" id="IPR004358">
    <property type="entry name" value="Sig_transdc_His_kin-like_C"/>
</dbReference>
<keyword evidence="9" id="KW-0175">Coiled coil</keyword>
<dbReference type="EMBL" id="DXCV01000061">
    <property type="protein sequence ID" value="HIY88875.1"/>
    <property type="molecule type" value="Genomic_DNA"/>
</dbReference>
<accession>A0A9D1ZIC1</accession>
<dbReference type="InterPro" id="IPR036890">
    <property type="entry name" value="HATPase_C_sf"/>
</dbReference>
<keyword evidence="7" id="KW-0067">ATP-binding</keyword>
<keyword evidence="4" id="KW-0808">Transferase</keyword>